<evidence type="ECO:0000256" key="2">
    <source>
        <dbReference type="ARBA" id="ARBA00022827"/>
    </source>
</evidence>
<dbReference type="SUPFAM" id="SSF55447">
    <property type="entry name" value="CO dehydrogenase flavoprotein C-terminal domain-like"/>
    <property type="match status" value="1"/>
</dbReference>
<dbReference type="InterPro" id="IPR036683">
    <property type="entry name" value="CO_DH_flav_C_dom_sf"/>
</dbReference>
<dbReference type="InterPro" id="IPR036318">
    <property type="entry name" value="FAD-bd_PCMH-like_sf"/>
</dbReference>
<evidence type="ECO:0000313" key="5">
    <source>
        <dbReference type="EMBL" id="RHW24921.1"/>
    </source>
</evidence>
<dbReference type="SMART" id="SM01092">
    <property type="entry name" value="CO_deh_flav_C"/>
    <property type="match status" value="1"/>
</dbReference>
<gene>
    <name evidence="5" type="ORF">D0Z08_22230</name>
</gene>
<dbReference type="RefSeq" id="WP_118927464.1">
    <property type="nucleotide sequence ID" value="NZ_QXGH01000028.1"/>
</dbReference>
<dbReference type="PANTHER" id="PTHR42659:SF2">
    <property type="entry name" value="XANTHINE DEHYDROGENASE SUBUNIT C-RELATED"/>
    <property type="match status" value="1"/>
</dbReference>
<comment type="caution">
    <text evidence="5">The sequence shown here is derived from an EMBL/GenBank/DDBJ whole genome shotgun (WGS) entry which is preliminary data.</text>
</comment>
<sequence>MILPPLRYLRPGSVGDAVHWLTHIDGAIVLAGGQTLVNALKLDLVAPTALVDIHRLDELRSIAVSPDRTLTIGAATTYAALAASTDVRLTAPSVASMAAGLVDRQVRNRGTIGGNVCLNDPTNNFPPLLVALGARFTVLGPEGTRTIDADDFFVGTMTTALGNGELLVSIEIPPLPRGARLVHRHLQVGADSWAMARAVVRIDDDNGVVVASRVVVGAVLGSPQRLRLVERALVGLPTGGDLDGAAAEAFDRESIETVGDVHCSADYRRQMSKVQLRRALRDLAKGTPS</sequence>
<keyword evidence="6" id="KW-1185">Reference proteome</keyword>
<evidence type="ECO:0000313" key="6">
    <source>
        <dbReference type="Proteomes" id="UP000283644"/>
    </source>
</evidence>
<dbReference type="Gene3D" id="3.30.465.10">
    <property type="match status" value="1"/>
</dbReference>
<dbReference type="GO" id="GO:0016491">
    <property type="term" value="F:oxidoreductase activity"/>
    <property type="evidence" value="ECO:0007669"/>
    <property type="project" value="UniProtKB-KW"/>
</dbReference>
<dbReference type="InterPro" id="IPR051312">
    <property type="entry name" value="Diverse_Substr_Oxidored"/>
</dbReference>
<dbReference type="GO" id="GO:0071949">
    <property type="term" value="F:FAD binding"/>
    <property type="evidence" value="ECO:0007669"/>
    <property type="project" value="InterPro"/>
</dbReference>
<feature type="domain" description="FAD-binding PCMH-type" evidence="4">
    <location>
        <begin position="1"/>
        <end position="177"/>
    </location>
</feature>
<evidence type="ECO:0000256" key="3">
    <source>
        <dbReference type="ARBA" id="ARBA00023002"/>
    </source>
</evidence>
<accession>A0A417XXD1</accession>
<protein>
    <submittedName>
        <fullName evidence="5">Xanthine dehydrogenase family protein subunit M</fullName>
    </submittedName>
</protein>
<dbReference type="InterPro" id="IPR002346">
    <property type="entry name" value="Mopterin_DH_FAD-bd"/>
</dbReference>
<dbReference type="PROSITE" id="PS51387">
    <property type="entry name" value="FAD_PCMH"/>
    <property type="match status" value="1"/>
</dbReference>
<dbReference type="OrthoDB" id="9793944at2"/>
<dbReference type="AlphaFoldDB" id="A0A417XXD1"/>
<dbReference type="Gene3D" id="3.30.390.50">
    <property type="entry name" value="CO dehydrogenase flavoprotein, C-terminal domain"/>
    <property type="match status" value="1"/>
</dbReference>
<dbReference type="InterPro" id="IPR016167">
    <property type="entry name" value="FAD-bd_PCMH_sub1"/>
</dbReference>
<dbReference type="Pfam" id="PF03450">
    <property type="entry name" value="CO_deh_flav_C"/>
    <property type="match status" value="1"/>
</dbReference>
<dbReference type="SUPFAM" id="SSF56176">
    <property type="entry name" value="FAD-binding/transporter-associated domain-like"/>
    <property type="match status" value="1"/>
</dbReference>
<dbReference type="Pfam" id="PF00941">
    <property type="entry name" value="FAD_binding_5"/>
    <property type="match status" value="1"/>
</dbReference>
<reference evidence="5 6" key="1">
    <citation type="submission" date="2018-09" db="EMBL/GenBank/DDBJ databases">
        <title>Genome sequencing of Nocardioides immobilis CCTCC AB 2017083 for comparison to Nocardioides silvaticus.</title>
        <authorList>
            <person name="Li C."/>
            <person name="Wang G."/>
        </authorList>
    </citation>
    <scope>NUCLEOTIDE SEQUENCE [LARGE SCALE GENOMIC DNA]</scope>
    <source>
        <strain evidence="5 6">CCTCC AB 2017083</strain>
    </source>
</reference>
<dbReference type="Gene3D" id="3.30.43.10">
    <property type="entry name" value="Uridine Diphospho-n-acetylenolpyruvylglucosamine Reductase, domain 2"/>
    <property type="match status" value="1"/>
</dbReference>
<name>A0A417XXD1_9ACTN</name>
<keyword evidence="2" id="KW-0274">FAD</keyword>
<keyword evidence="1" id="KW-0285">Flavoprotein</keyword>
<dbReference type="InterPro" id="IPR016169">
    <property type="entry name" value="FAD-bd_PCMH_sub2"/>
</dbReference>
<dbReference type="PANTHER" id="PTHR42659">
    <property type="entry name" value="XANTHINE DEHYDROGENASE SUBUNIT C-RELATED"/>
    <property type="match status" value="1"/>
</dbReference>
<evidence type="ECO:0000256" key="1">
    <source>
        <dbReference type="ARBA" id="ARBA00022630"/>
    </source>
</evidence>
<keyword evidence="3" id="KW-0560">Oxidoreductase</keyword>
<proteinExistence type="predicted"/>
<organism evidence="5 6">
    <name type="scientific">Nocardioides immobilis</name>
    <dbReference type="NCBI Taxonomy" id="2049295"/>
    <lineage>
        <taxon>Bacteria</taxon>
        <taxon>Bacillati</taxon>
        <taxon>Actinomycetota</taxon>
        <taxon>Actinomycetes</taxon>
        <taxon>Propionibacteriales</taxon>
        <taxon>Nocardioidaceae</taxon>
        <taxon>Nocardioides</taxon>
    </lineage>
</organism>
<evidence type="ECO:0000259" key="4">
    <source>
        <dbReference type="PROSITE" id="PS51387"/>
    </source>
</evidence>
<dbReference type="InterPro" id="IPR005107">
    <property type="entry name" value="CO_DH_flav_C"/>
</dbReference>
<dbReference type="Proteomes" id="UP000283644">
    <property type="component" value="Unassembled WGS sequence"/>
</dbReference>
<dbReference type="InterPro" id="IPR016166">
    <property type="entry name" value="FAD-bd_PCMH"/>
</dbReference>
<dbReference type="EMBL" id="QXGH01000028">
    <property type="protein sequence ID" value="RHW24921.1"/>
    <property type="molecule type" value="Genomic_DNA"/>
</dbReference>